<reference evidence="3" key="1">
    <citation type="journal article" date="2019" name="Int. J. Syst. Evol. Microbiol.">
        <title>The Global Catalogue of Microorganisms (GCM) 10K type strain sequencing project: providing services to taxonomists for standard genome sequencing and annotation.</title>
        <authorList>
            <consortium name="The Broad Institute Genomics Platform"/>
            <consortium name="The Broad Institute Genome Sequencing Center for Infectious Disease"/>
            <person name="Wu L."/>
            <person name="Ma J."/>
        </authorList>
    </citation>
    <scope>NUCLEOTIDE SEQUENCE [LARGE SCALE GENOMIC DNA]</scope>
    <source>
        <strain evidence="3">CCUG 53252</strain>
    </source>
</reference>
<keyword evidence="3" id="KW-1185">Reference proteome</keyword>
<evidence type="ECO:0000313" key="2">
    <source>
        <dbReference type="EMBL" id="MFC3849905.1"/>
    </source>
</evidence>
<organism evidence="2 3">
    <name type="scientific">Corynebacterium hansenii</name>
    <dbReference type="NCBI Taxonomy" id="394964"/>
    <lineage>
        <taxon>Bacteria</taxon>
        <taxon>Bacillati</taxon>
        <taxon>Actinomycetota</taxon>
        <taxon>Actinomycetes</taxon>
        <taxon>Mycobacteriales</taxon>
        <taxon>Corynebacteriaceae</taxon>
        <taxon>Corynebacterium</taxon>
    </lineage>
</organism>
<dbReference type="PROSITE" id="PS50943">
    <property type="entry name" value="HTH_CROC1"/>
    <property type="match status" value="1"/>
</dbReference>
<protein>
    <recommendedName>
        <fullName evidence="1">HTH cro/C1-type domain-containing protein</fullName>
    </recommendedName>
</protein>
<sequence>MATTGDGNSGSTRGSQAAREWAQARAADFGHAVAAMRNRIGLSAVELSNRTREIGYPITRSAIAKIESNSRNGKFDVAEVVTLAAALEVSPAHLMFPGYPEGKISVVPRDEMTADEAWDWLVNGPGFNQWGALHRPRVIVTRELFEAVRDYREAVEAVEQEYRPRAFGEEEWIISVPKHSITKGREVSGVARRAVDDRYQQLRDLRAAVQRLGGDVELPKWVGTYLVLPF</sequence>
<dbReference type="Proteomes" id="UP001595751">
    <property type="component" value="Unassembled WGS sequence"/>
</dbReference>
<accession>A0ABV7ZP18</accession>
<dbReference type="RefSeq" id="WP_290289095.1">
    <property type="nucleotide sequence ID" value="NZ_CP047211.1"/>
</dbReference>
<name>A0ABV7ZP18_9CORY</name>
<dbReference type="Gene3D" id="1.10.260.40">
    <property type="entry name" value="lambda repressor-like DNA-binding domains"/>
    <property type="match status" value="1"/>
</dbReference>
<gene>
    <name evidence="2" type="ORF">ACFORJ_06970</name>
</gene>
<evidence type="ECO:0000259" key="1">
    <source>
        <dbReference type="PROSITE" id="PS50943"/>
    </source>
</evidence>
<proteinExistence type="predicted"/>
<evidence type="ECO:0000313" key="3">
    <source>
        <dbReference type="Proteomes" id="UP001595751"/>
    </source>
</evidence>
<comment type="caution">
    <text evidence="2">The sequence shown here is derived from an EMBL/GenBank/DDBJ whole genome shotgun (WGS) entry which is preliminary data.</text>
</comment>
<dbReference type="SUPFAM" id="SSF47413">
    <property type="entry name" value="lambda repressor-like DNA-binding domains"/>
    <property type="match status" value="1"/>
</dbReference>
<dbReference type="InterPro" id="IPR001387">
    <property type="entry name" value="Cro/C1-type_HTH"/>
</dbReference>
<dbReference type="EMBL" id="JBHRZN010000002">
    <property type="protein sequence ID" value="MFC3849905.1"/>
    <property type="molecule type" value="Genomic_DNA"/>
</dbReference>
<feature type="domain" description="HTH cro/C1-type" evidence="1">
    <location>
        <begin position="58"/>
        <end position="94"/>
    </location>
</feature>
<dbReference type="InterPro" id="IPR010982">
    <property type="entry name" value="Lambda_DNA-bd_dom_sf"/>
</dbReference>